<keyword evidence="2" id="KW-0378">Hydrolase</keyword>
<dbReference type="InterPro" id="IPR002168">
    <property type="entry name" value="Lipase_GDXG_HIS_AS"/>
</dbReference>
<evidence type="ECO:0000313" key="6">
    <source>
        <dbReference type="EMBL" id="SDZ62313.1"/>
    </source>
</evidence>
<dbReference type="AlphaFoldDB" id="A0A1H3UIM5"/>
<evidence type="ECO:0000256" key="3">
    <source>
        <dbReference type="PROSITE-ProRule" id="PRU10038"/>
    </source>
</evidence>
<dbReference type="Proteomes" id="UP000199632">
    <property type="component" value="Unassembled WGS sequence"/>
</dbReference>
<feature type="domain" description="Methyltransferase" evidence="5">
    <location>
        <begin position="312"/>
        <end position="402"/>
    </location>
</feature>
<dbReference type="Pfam" id="PF07859">
    <property type="entry name" value="Abhydrolase_3"/>
    <property type="match status" value="1"/>
</dbReference>
<evidence type="ECO:0000313" key="7">
    <source>
        <dbReference type="Proteomes" id="UP000199632"/>
    </source>
</evidence>
<accession>A0A1H3UIM5</accession>
<dbReference type="InterPro" id="IPR033140">
    <property type="entry name" value="Lipase_GDXG_put_SER_AS"/>
</dbReference>
<reference evidence="7" key="1">
    <citation type="submission" date="2016-10" db="EMBL/GenBank/DDBJ databases">
        <authorList>
            <person name="Varghese N."/>
            <person name="Submissions S."/>
        </authorList>
    </citation>
    <scope>NUCLEOTIDE SEQUENCE [LARGE SCALE GENOMIC DNA]</scope>
    <source>
        <strain evidence="7">DSM 44718</strain>
    </source>
</reference>
<dbReference type="Gene3D" id="3.40.50.150">
    <property type="entry name" value="Vaccinia Virus protein VP39"/>
    <property type="match status" value="1"/>
</dbReference>
<sequence length="472" mass="50166">MLIDDIVAMRARSRARAAARQPGPAMPTEDRLIGGVPVRVYQPDARPVVVYLHGGGFVFCDLETHDSLVRRLAAATGACVVAVDYRLAPEHPWPAAVDDTVAVITALSAGDRPVAVAGDSAGGMLAVLAALRLPEVPLLALLLMCPNADPTLSSPSVAEFGGATLREWIDLWLPDPAVHTSAEVNLLAADLRGLPPTLLVTAELDALRDEGEALAARLTDAGVPVRHWREAGAEHNFPTLHDSSPEAAAAEDRYLLAAAEILNGAGWLADTRSSYDTVAGSYADQVRDLLADTPYEQSALALFADFVRGGPVADVGCGSGRITAHLHELGVDAFGIDLSPKMVEVARAEHPGLRFDVGSMTDLALADESVAGLVAWYSLIHVPDDALGAVLKHFRRVLRPGGPLLVSFHVGDDSRLKTEGYGGHPMKVYVHRRQPDQMAARLREAGFAVEAQMTLTSAESRLGAIVFARRQS</sequence>
<proteinExistence type="inferred from homology"/>
<name>A0A1H3UIM5_9ACTN</name>
<evidence type="ECO:0000256" key="1">
    <source>
        <dbReference type="ARBA" id="ARBA00010515"/>
    </source>
</evidence>
<dbReference type="Pfam" id="PF13649">
    <property type="entry name" value="Methyltransf_25"/>
    <property type="match status" value="1"/>
</dbReference>
<evidence type="ECO:0000259" key="4">
    <source>
        <dbReference type="Pfam" id="PF07859"/>
    </source>
</evidence>
<evidence type="ECO:0000256" key="2">
    <source>
        <dbReference type="ARBA" id="ARBA00022801"/>
    </source>
</evidence>
<dbReference type="SUPFAM" id="SSF53474">
    <property type="entry name" value="alpha/beta-Hydrolases"/>
    <property type="match status" value="1"/>
</dbReference>
<dbReference type="InterPro" id="IPR029058">
    <property type="entry name" value="AB_hydrolase_fold"/>
</dbReference>
<dbReference type="Gene3D" id="3.40.50.1820">
    <property type="entry name" value="alpha/beta hydrolase"/>
    <property type="match status" value="1"/>
</dbReference>
<dbReference type="PANTHER" id="PTHR48081">
    <property type="entry name" value="AB HYDROLASE SUPERFAMILY PROTEIN C4A8.06C"/>
    <property type="match status" value="1"/>
</dbReference>
<feature type="active site" evidence="3">
    <location>
        <position position="120"/>
    </location>
</feature>
<dbReference type="PANTHER" id="PTHR48081:SF8">
    <property type="entry name" value="ALPHA_BETA HYDROLASE FOLD-3 DOMAIN-CONTAINING PROTEIN-RELATED"/>
    <property type="match status" value="1"/>
</dbReference>
<evidence type="ECO:0000259" key="5">
    <source>
        <dbReference type="Pfam" id="PF13649"/>
    </source>
</evidence>
<dbReference type="InterPro" id="IPR050300">
    <property type="entry name" value="GDXG_lipolytic_enzyme"/>
</dbReference>
<protein>
    <submittedName>
        <fullName evidence="6">Acetyl esterase/lipase</fullName>
    </submittedName>
</protein>
<dbReference type="EMBL" id="FNQB01000004">
    <property type="protein sequence ID" value="SDZ62313.1"/>
    <property type="molecule type" value="Genomic_DNA"/>
</dbReference>
<comment type="similarity">
    <text evidence="1">Belongs to the 'GDXG' lipolytic enzyme family.</text>
</comment>
<dbReference type="PROSITE" id="PS01173">
    <property type="entry name" value="LIPASE_GDXG_HIS"/>
    <property type="match status" value="1"/>
</dbReference>
<organism evidence="6 7">
    <name type="scientific">Asanoa ishikariensis</name>
    <dbReference type="NCBI Taxonomy" id="137265"/>
    <lineage>
        <taxon>Bacteria</taxon>
        <taxon>Bacillati</taxon>
        <taxon>Actinomycetota</taxon>
        <taxon>Actinomycetes</taxon>
        <taxon>Micromonosporales</taxon>
        <taxon>Micromonosporaceae</taxon>
        <taxon>Asanoa</taxon>
    </lineage>
</organism>
<dbReference type="PROSITE" id="PS01174">
    <property type="entry name" value="LIPASE_GDXG_SER"/>
    <property type="match status" value="1"/>
</dbReference>
<dbReference type="InterPro" id="IPR041698">
    <property type="entry name" value="Methyltransf_25"/>
</dbReference>
<dbReference type="SUPFAM" id="SSF53335">
    <property type="entry name" value="S-adenosyl-L-methionine-dependent methyltransferases"/>
    <property type="match status" value="1"/>
</dbReference>
<dbReference type="CDD" id="cd02440">
    <property type="entry name" value="AdoMet_MTases"/>
    <property type="match status" value="1"/>
</dbReference>
<dbReference type="InterPro" id="IPR013094">
    <property type="entry name" value="AB_hydrolase_3"/>
</dbReference>
<dbReference type="STRING" id="137265.SAMN05421684_7432"/>
<dbReference type="InterPro" id="IPR029063">
    <property type="entry name" value="SAM-dependent_MTases_sf"/>
</dbReference>
<gene>
    <name evidence="6" type="ORF">SAMN05421684_7432</name>
</gene>
<dbReference type="GO" id="GO:0016787">
    <property type="term" value="F:hydrolase activity"/>
    <property type="evidence" value="ECO:0007669"/>
    <property type="project" value="UniProtKB-KW"/>
</dbReference>
<keyword evidence="7" id="KW-1185">Reference proteome</keyword>
<feature type="domain" description="Alpha/beta hydrolase fold-3" evidence="4">
    <location>
        <begin position="49"/>
        <end position="238"/>
    </location>
</feature>